<dbReference type="AlphaFoldDB" id="A0A397V6S1"/>
<dbReference type="Proteomes" id="UP000266673">
    <property type="component" value="Unassembled WGS sequence"/>
</dbReference>
<keyword evidence="2" id="KW-1185">Reference proteome</keyword>
<evidence type="ECO:0000313" key="1">
    <source>
        <dbReference type="EMBL" id="RIB18170.1"/>
    </source>
</evidence>
<accession>A0A397V6S1</accession>
<name>A0A397V6S1_9GLOM</name>
<gene>
    <name evidence="1" type="ORF">C2G38_2185438</name>
</gene>
<comment type="caution">
    <text evidence="1">The sequence shown here is derived from an EMBL/GenBank/DDBJ whole genome shotgun (WGS) entry which is preliminary data.</text>
</comment>
<dbReference type="STRING" id="44941.A0A397V6S1"/>
<protein>
    <submittedName>
        <fullName evidence="1">Uncharacterized protein</fullName>
    </submittedName>
</protein>
<dbReference type="EMBL" id="QKWP01000558">
    <property type="protein sequence ID" value="RIB18170.1"/>
    <property type="molecule type" value="Genomic_DNA"/>
</dbReference>
<sequence>MCTTGYNSYKAYIATIKYLNASSCKYKIQERGKLFILVSCNILRNSQFSNSEYVIPNNAWAEIGKTIEKNKKNMSLSFGCLPINIQRHSVAFKAEHWLNWITLFNSIIAGQSSRTICLK</sequence>
<organism evidence="1 2">
    <name type="scientific">Gigaspora rosea</name>
    <dbReference type="NCBI Taxonomy" id="44941"/>
    <lineage>
        <taxon>Eukaryota</taxon>
        <taxon>Fungi</taxon>
        <taxon>Fungi incertae sedis</taxon>
        <taxon>Mucoromycota</taxon>
        <taxon>Glomeromycotina</taxon>
        <taxon>Glomeromycetes</taxon>
        <taxon>Diversisporales</taxon>
        <taxon>Gigasporaceae</taxon>
        <taxon>Gigaspora</taxon>
    </lineage>
</organism>
<evidence type="ECO:0000313" key="2">
    <source>
        <dbReference type="Proteomes" id="UP000266673"/>
    </source>
</evidence>
<proteinExistence type="predicted"/>
<reference evidence="1 2" key="1">
    <citation type="submission" date="2018-06" db="EMBL/GenBank/DDBJ databases">
        <title>Comparative genomics reveals the genomic features of Rhizophagus irregularis, R. cerebriforme, R. diaphanum and Gigaspora rosea, and their symbiotic lifestyle signature.</title>
        <authorList>
            <person name="Morin E."/>
            <person name="San Clemente H."/>
            <person name="Chen E.C.H."/>
            <person name="De La Providencia I."/>
            <person name="Hainaut M."/>
            <person name="Kuo A."/>
            <person name="Kohler A."/>
            <person name="Murat C."/>
            <person name="Tang N."/>
            <person name="Roy S."/>
            <person name="Loubradou J."/>
            <person name="Henrissat B."/>
            <person name="Grigoriev I.V."/>
            <person name="Corradi N."/>
            <person name="Roux C."/>
            <person name="Martin F.M."/>
        </authorList>
    </citation>
    <scope>NUCLEOTIDE SEQUENCE [LARGE SCALE GENOMIC DNA]</scope>
    <source>
        <strain evidence="1 2">DAOM 194757</strain>
    </source>
</reference>